<evidence type="ECO:0000256" key="1">
    <source>
        <dbReference type="SAM" id="MobiDB-lite"/>
    </source>
</evidence>
<dbReference type="AlphaFoldDB" id="A0A0B1SI98"/>
<name>A0A0B1SI98_OESDE</name>
<dbReference type="Proteomes" id="UP000053660">
    <property type="component" value="Unassembled WGS sequence"/>
</dbReference>
<dbReference type="EMBL" id="KN572637">
    <property type="protein sequence ID" value="KHJ83606.1"/>
    <property type="molecule type" value="Genomic_DNA"/>
</dbReference>
<proteinExistence type="predicted"/>
<evidence type="ECO:0000313" key="3">
    <source>
        <dbReference type="Proteomes" id="UP000053660"/>
    </source>
</evidence>
<feature type="compositionally biased region" description="Basic and acidic residues" evidence="1">
    <location>
        <begin position="72"/>
        <end position="81"/>
    </location>
</feature>
<reference evidence="2 3" key="1">
    <citation type="submission" date="2014-03" db="EMBL/GenBank/DDBJ databases">
        <title>Draft genome of the hookworm Oesophagostomum dentatum.</title>
        <authorList>
            <person name="Mitreva M."/>
        </authorList>
    </citation>
    <scope>NUCLEOTIDE SEQUENCE [LARGE SCALE GENOMIC DNA]</scope>
    <source>
        <strain evidence="2 3">OD-Hann</strain>
    </source>
</reference>
<organism evidence="2 3">
    <name type="scientific">Oesophagostomum dentatum</name>
    <name type="common">Nodular worm</name>
    <dbReference type="NCBI Taxonomy" id="61180"/>
    <lineage>
        <taxon>Eukaryota</taxon>
        <taxon>Metazoa</taxon>
        <taxon>Ecdysozoa</taxon>
        <taxon>Nematoda</taxon>
        <taxon>Chromadorea</taxon>
        <taxon>Rhabditida</taxon>
        <taxon>Rhabditina</taxon>
        <taxon>Rhabditomorpha</taxon>
        <taxon>Strongyloidea</taxon>
        <taxon>Strongylidae</taxon>
        <taxon>Oesophagostomum</taxon>
    </lineage>
</organism>
<sequence>MPVTKTIMTTDTDDGAQITRDRLFKRRGKRYKQKFQQAEQKKYPRAPKGHHEEELEEMEDFFNEMTVPPLMPRDRKNLSAE</sequence>
<keyword evidence="3" id="KW-1185">Reference proteome</keyword>
<evidence type="ECO:0000313" key="2">
    <source>
        <dbReference type="EMBL" id="KHJ83606.1"/>
    </source>
</evidence>
<gene>
    <name evidence="2" type="ORF">OESDEN_16693</name>
</gene>
<feature type="region of interest" description="Disordered" evidence="1">
    <location>
        <begin position="29"/>
        <end position="81"/>
    </location>
</feature>
<accession>A0A0B1SI98</accession>
<protein>
    <submittedName>
        <fullName evidence="2">Uncharacterized protein</fullName>
    </submittedName>
</protein>